<keyword evidence="1" id="KW-0472">Membrane</keyword>
<organism evidence="2">
    <name type="scientific">Podoviridae sp. ctiJY10</name>
    <dbReference type="NCBI Taxonomy" id="2826572"/>
    <lineage>
        <taxon>Viruses</taxon>
        <taxon>Duplodnaviria</taxon>
        <taxon>Heunggongvirae</taxon>
        <taxon>Uroviricota</taxon>
        <taxon>Caudoviricetes</taxon>
    </lineage>
</organism>
<evidence type="ECO:0000313" key="2">
    <source>
        <dbReference type="EMBL" id="DAD89415.1"/>
    </source>
</evidence>
<accession>A0A8S5N507</accession>
<name>A0A8S5N507_9CAUD</name>
<sequence length="52" mass="5934">MRATTIILSICCFIGFFSPLYYRLAEKMPLWALIVFFVLGSSLAIYINLLEA</sequence>
<proteinExistence type="predicted"/>
<keyword evidence="1" id="KW-1133">Transmembrane helix</keyword>
<dbReference type="EMBL" id="BK015060">
    <property type="protein sequence ID" value="DAD89415.1"/>
    <property type="molecule type" value="Genomic_DNA"/>
</dbReference>
<reference evidence="2" key="1">
    <citation type="journal article" date="2021" name="Proc. Natl. Acad. Sci. U.S.A.">
        <title>A Catalog of Tens of Thousands of Viruses from Human Metagenomes Reveals Hidden Associations with Chronic Diseases.</title>
        <authorList>
            <person name="Tisza M.J."/>
            <person name="Buck C.B."/>
        </authorList>
    </citation>
    <scope>NUCLEOTIDE SEQUENCE</scope>
    <source>
        <strain evidence="2">CtiJY10</strain>
    </source>
</reference>
<evidence type="ECO:0000256" key="1">
    <source>
        <dbReference type="SAM" id="Phobius"/>
    </source>
</evidence>
<feature type="transmembrane region" description="Helical" evidence="1">
    <location>
        <begin position="6"/>
        <end position="22"/>
    </location>
</feature>
<feature type="transmembrane region" description="Helical" evidence="1">
    <location>
        <begin position="29"/>
        <end position="49"/>
    </location>
</feature>
<keyword evidence="1" id="KW-0812">Transmembrane</keyword>
<protein>
    <submittedName>
        <fullName evidence="2">Uncharacterized protein</fullName>
    </submittedName>
</protein>